<dbReference type="EMBL" id="JBBWWR010000004">
    <property type="protein sequence ID" value="KAK8967950.1"/>
    <property type="molecule type" value="Genomic_DNA"/>
</dbReference>
<evidence type="ECO:0000313" key="3">
    <source>
        <dbReference type="Proteomes" id="UP001412067"/>
    </source>
</evidence>
<accession>A0ABR2MUT8</accession>
<dbReference type="InterPro" id="IPR029063">
    <property type="entry name" value="SAM-dependent_MTases_sf"/>
</dbReference>
<dbReference type="SUPFAM" id="SSF53335">
    <property type="entry name" value="S-adenosyl-L-methionine-dependent methyltransferases"/>
    <property type="match status" value="1"/>
</dbReference>
<reference evidence="2 3" key="1">
    <citation type="journal article" date="2022" name="Nat. Plants">
        <title>Genomes of leafy and leafless Platanthera orchids illuminate the evolution of mycoheterotrophy.</title>
        <authorList>
            <person name="Li M.H."/>
            <person name="Liu K.W."/>
            <person name="Li Z."/>
            <person name="Lu H.C."/>
            <person name="Ye Q.L."/>
            <person name="Zhang D."/>
            <person name="Wang J.Y."/>
            <person name="Li Y.F."/>
            <person name="Zhong Z.M."/>
            <person name="Liu X."/>
            <person name="Yu X."/>
            <person name="Liu D.K."/>
            <person name="Tu X.D."/>
            <person name="Liu B."/>
            <person name="Hao Y."/>
            <person name="Liao X.Y."/>
            <person name="Jiang Y.T."/>
            <person name="Sun W.H."/>
            <person name="Chen J."/>
            <person name="Chen Y.Q."/>
            <person name="Ai Y."/>
            <person name="Zhai J.W."/>
            <person name="Wu S.S."/>
            <person name="Zhou Z."/>
            <person name="Hsiao Y.Y."/>
            <person name="Wu W.L."/>
            <person name="Chen Y.Y."/>
            <person name="Lin Y.F."/>
            <person name="Hsu J.L."/>
            <person name="Li C.Y."/>
            <person name="Wang Z.W."/>
            <person name="Zhao X."/>
            <person name="Zhong W.Y."/>
            <person name="Ma X.K."/>
            <person name="Ma L."/>
            <person name="Huang J."/>
            <person name="Chen G.Z."/>
            <person name="Huang M.Z."/>
            <person name="Huang L."/>
            <person name="Peng D.H."/>
            <person name="Luo Y.B."/>
            <person name="Zou S.Q."/>
            <person name="Chen S.P."/>
            <person name="Lan S."/>
            <person name="Tsai W.C."/>
            <person name="Van de Peer Y."/>
            <person name="Liu Z.J."/>
        </authorList>
    </citation>
    <scope>NUCLEOTIDE SEQUENCE [LARGE SCALE GENOMIC DNA]</scope>
    <source>
        <strain evidence="2">Lor288</strain>
    </source>
</reference>
<evidence type="ECO:0000313" key="2">
    <source>
        <dbReference type="EMBL" id="KAK8967950.1"/>
    </source>
</evidence>
<dbReference type="InterPro" id="IPR057670">
    <property type="entry name" value="SH3_retrovirus"/>
</dbReference>
<name>A0ABR2MUT8_9ASPA</name>
<dbReference type="Pfam" id="PF01209">
    <property type="entry name" value="Ubie_methyltran"/>
    <property type="match status" value="1"/>
</dbReference>
<feature type="domain" description="Retroviral polymerase SH3-like" evidence="1">
    <location>
        <begin position="249"/>
        <end position="310"/>
    </location>
</feature>
<keyword evidence="3" id="KW-1185">Reference proteome</keyword>
<dbReference type="PANTHER" id="PTHR43591:SF24">
    <property type="entry name" value="2-METHOXY-6-POLYPRENYL-1,4-BENZOQUINOL METHYLASE, MITOCHONDRIAL"/>
    <property type="match status" value="1"/>
</dbReference>
<proteinExistence type="predicted"/>
<gene>
    <name evidence="2" type="ORF">KSP40_PGU010707</name>
</gene>
<dbReference type="PANTHER" id="PTHR43591">
    <property type="entry name" value="METHYLTRANSFERASE"/>
    <property type="match status" value="1"/>
</dbReference>
<dbReference type="Pfam" id="PF25597">
    <property type="entry name" value="SH3_retrovirus"/>
    <property type="match status" value="1"/>
</dbReference>
<evidence type="ECO:0000259" key="1">
    <source>
        <dbReference type="Pfam" id="PF25597"/>
    </source>
</evidence>
<dbReference type="Gene3D" id="3.40.50.150">
    <property type="entry name" value="Vaccinia Virus protein VP39"/>
    <property type="match status" value="1"/>
</dbReference>
<sequence length="430" mass="47443">MRGGLIGFYEEAQIYVCDINPNMLNVGKKRAIEQGLGEERSLVWVEGDAEALKFEDGSMDGYTIAFGIRNVTHIEKVLAEAYRGLPPYYLTTSISLLGLGASQVYCCCKWDAIPVSGSADIHITPSITLRSVLYVPSSTFNLLSISRLTQDLDCYVTFSSTSCVVQDRKTQSIIGKRHLSNGLYILDPSPPTVLSYVSSSEWHCHLEHPPLNILSKVLPDVSIREFTFPFNLLFTSTPPFSVTPRVFGCVCYVHNLDPSTNKLAPRATKYMFVGYSCIQKGYVCFSPKDHKVVTSADVTFLEDQPYHSQPTGSLLPPLLPRPDVPITSNLLPLLPTPLPPNPPPLTTPLPHKPPITRVYTRRPPSSTTILEMPSSDDILQPADPTITSTAHPMTNYVSFNCLSPELRQFALSLSSITIPTSVQEAFQHPG</sequence>
<organism evidence="2 3">
    <name type="scientific">Platanthera guangdongensis</name>
    <dbReference type="NCBI Taxonomy" id="2320717"/>
    <lineage>
        <taxon>Eukaryota</taxon>
        <taxon>Viridiplantae</taxon>
        <taxon>Streptophyta</taxon>
        <taxon>Embryophyta</taxon>
        <taxon>Tracheophyta</taxon>
        <taxon>Spermatophyta</taxon>
        <taxon>Magnoliopsida</taxon>
        <taxon>Liliopsida</taxon>
        <taxon>Asparagales</taxon>
        <taxon>Orchidaceae</taxon>
        <taxon>Orchidoideae</taxon>
        <taxon>Orchideae</taxon>
        <taxon>Orchidinae</taxon>
        <taxon>Platanthera</taxon>
    </lineage>
</organism>
<protein>
    <recommendedName>
        <fullName evidence="1">Retroviral polymerase SH3-like domain-containing protein</fullName>
    </recommendedName>
</protein>
<dbReference type="CDD" id="cd02440">
    <property type="entry name" value="AdoMet_MTases"/>
    <property type="match status" value="1"/>
</dbReference>
<comment type="caution">
    <text evidence="2">The sequence shown here is derived from an EMBL/GenBank/DDBJ whole genome shotgun (WGS) entry which is preliminary data.</text>
</comment>
<dbReference type="Proteomes" id="UP001412067">
    <property type="component" value="Unassembled WGS sequence"/>
</dbReference>